<dbReference type="PANTHER" id="PTHR43711:SF26">
    <property type="entry name" value="SENSOR HISTIDINE KINASE RCSC"/>
    <property type="match status" value="1"/>
</dbReference>
<dbReference type="GO" id="GO:0000155">
    <property type="term" value="F:phosphorelay sensor kinase activity"/>
    <property type="evidence" value="ECO:0007669"/>
    <property type="project" value="InterPro"/>
</dbReference>
<dbReference type="SMART" id="SM00388">
    <property type="entry name" value="HisKA"/>
    <property type="match status" value="1"/>
</dbReference>
<dbReference type="GO" id="GO:0005524">
    <property type="term" value="F:ATP binding"/>
    <property type="evidence" value="ECO:0007669"/>
    <property type="project" value="UniProtKB-KW"/>
</dbReference>
<keyword evidence="5" id="KW-0547">Nucleotide-binding</keyword>
<dbReference type="InterPro" id="IPR000014">
    <property type="entry name" value="PAS"/>
</dbReference>
<keyword evidence="15" id="KW-1185">Reference proteome</keyword>
<dbReference type="EC" id="2.7.13.3" evidence="2"/>
<dbReference type="Pfam" id="PF00512">
    <property type="entry name" value="HisKA"/>
    <property type="match status" value="1"/>
</dbReference>
<proteinExistence type="predicted"/>
<evidence type="ECO:0000256" key="1">
    <source>
        <dbReference type="ARBA" id="ARBA00000085"/>
    </source>
</evidence>
<evidence type="ECO:0000256" key="4">
    <source>
        <dbReference type="ARBA" id="ARBA00022679"/>
    </source>
</evidence>
<dbReference type="HOGENOM" id="CLU_000445_114_39_3"/>
<dbReference type="InterPro" id="IPR013655">
    <property type="entry name" value="PAS_fold_3"/>
</dbReference>
<protein>
    <recommendedName>
        <fullName evidence="2">histidine kinase</fullName>
        <ecNumber evidence="2">2.7.13.3</ecNumber>
    </recommendedName>
</protein>
<keyword evidence="10" id="KW-1133">Transmembrane helix</keyword>
<dbReference type="eggNOG" id="COG2205">
    <property type="taxonomic scope" value="Bacteria"/>
</dbReference>
<dbReference type="Gene3D" id="1.10.287.130">
    <property type="match status" value="1"/>
</dbReference>
<dbReference type="FunFam" id="3.30.565.10:FF:000037">
    <property type="entry name" value="Hybrid sensor histidine kinase/response regulator"/>
    <property type="match status" value="1"/>
</dbReference>
<dbReference type="InterPro" id="IPR036890">
    <property type="entry name" value="HATPase_C_sf"/>
</dbReference>
<name>K9W659_9CYAN</name>
<dbReference type="Gene3D" id="3.30.450.20">
    <property type="entry name" value="PAS domain"/>
    <property type="match status" value="1"/>
</dbReference>
<dbReference type="STRING" id="1173022.Cri9333_4508"/>
<dbReference type="RefSeq" id="WP_015205380.1">
    <property type="nucleotide sequence ID" value="NC_019753.1"/>
</dbReference>
<evidence type="ECO:0000313" key="14">
    <source>
        <dbReference type="EMBL" id="AFZ15289.1"/>
    </source>
</evidence>
<keyword evidence="4" id="KW-0808">Transferase</keyword>
<dbReference type="InterPro" id="IPR005467">
    <property type="entry name" value="His_kinase_dom"/>
</dbReference>
<evidence type="ECO:0000256" key="7">
    <source>
        <dbReference type="ARBA" id="ARBA00022840"/>
    </source>
</evidence>
<reference evidence="14 15" key="1">
    <citation type="submission" date="2012-06" db="EMBL/GenBank/DDBJ databases">
        <title>Finished chromosome of genome of Crinalium epipsammum PCC 9333.</title>
        <authorList>
            <consortium name="US DOE Joint Genome Institute"/>
            <person name="Gugger M."/>
            <person name="Coursin T."/>
            <person name="Rippka R."/>
            <person name="Tandeau De Marsac N."/>
            <person name="Huntemann M."/>
            <person name="Wei C.-L."/>
            <person name="Han J."/>
            <person name="Detter J.C."/>
            <person name="Han C."/>
            <person name="Tapia R."/>
            <person name="Davenport K."/>
            <person name="Daligault H."/>
            <person name="Erkkila T."/>
            <person name="Gu W."/>
            <person name="Munk A.C.C."/>
            <person name="Teshima H."/>
            <person name="Xu Y."/>
            <person name="Chain P."/>
            <person name="Chen A."/>
            <person name="Krypides N."/>
            <person name="Mavromatis K."/>
            <person name="Markowitz V."/>
            <person name="Szeto E."/>
            <person name="Ivanova N."/>
            <person name="Mikhailova N."/>
            <person name="Ovchinnikova G."/>
            <person name="Pagani I."/>
            <person name="Pati A."/>
            <person name="Goodwin L."/>
            <person name="Peters L."/>
            <person name="Pitluck S."/>
            <person name="Woyke T."/>
            <person name="Kerfeld C."/>
        </authorList>
    </citation>
    <scope>NUCLEOTIDE SEQUENCE [LARGE SCALE GENOMIC DNA]</scope>
    <source>
        <strain evidence="14 15">PCC 9333</strain>
    </source>
</reference>
<dbReference type="SUPFAM" id="SSF47384">
    <property type="entry name" value="Homodimeric domain of signal transducing histidine kinase"/>
    <property type="match status" value="1"/>
</dbReference>
<dbReference type="PANTHER" id="PTHR43711">
    <property type="entry name" value="TWO-COMPONENT HISTIDINE KINASE"/>
    <property type="match status" value="1"/>
</dbReference>
<dbReference type="Proteomes" id="UP000010472">
    <property type="component" value="Chromosome"/>
</dbReference>
<evidence type="ECO:0000256" key="6">
    <source>
        <dbReference type="ARBA" id="ARBA00022777"/>
    </source>
</evidence>
<sequence length="523" mass="59686">MIKLLNFLTESPFIPHGHCYLWKPGLVGLHIISDSLIALAYYSIPITLLYFVRKREDLPFNGIFLLFIAFIFACGTTHLMEVWTLWHPNYWIAGLLKAITAVISAYTAVKLIPLIPLALALQNPAQLEAVNVHLKSENATRKLVEGELRKSEERFWSSFDNAATGLALADLDGHWFKVNRYFCNIVGYSEEELLGMNFQSITHPDDVDTSWKNIHLLLNGQANYYHQEKRYIHKDGHIVWIVLSKSLMRETFNNEDDDQHLGKPLYFIAQIQNITERKIAEEELHKALEKEKELSELKSRFITMASHEFRTPLATIYSSSDLLKSFGHKFSEERKLQHLNKIQTQVKNMTLLLEDVLFMGKVEAGKLSLNITDFNLEVFCREIIDEISFADRKKHKLLFEIRGECSTVEMDCKLMRQILTNLVSNAFKYSPEGAIIQVNIICNNQQTIINVQDQGIGIPISEQHHLFEIFHRASNVGNISGTGLGLAIVKQAVELHQGRISFESEVGVGTSFTVSLPTYHVSI</sequence>
<evidence type="ECO:0000313" key="15">
    <source>
        <dbReference type="Proteomes" id="UP000010472"/>
    </source>
</evidence>
<gene>
    <name evidence="14" type="ORF">Cri9333_4508</name>
</gene>
<evidence type="ECO:0000259" key="11">
    <source>
        <dbReference type="PROSITE" id="PS50109"/>
    </source>
</evidence>
<dbReference type="InterPro" id="IPR036097">
    <property type="entry name" value="HisK_dim/P_sf"/>
</dbReference>
<keyword evidence="6 14" id="KW-0418">Kinase</keyword>
<keyword evidence="8" id="KW-0902">Two-component regulatory system</keyword>
<dbReference type="InterPro" id="IPR000700">
    <property type="entry name" value="PAS-assoc_C"/>
</dbReference>
<comment type="catalytic activity">
    <reaction evidence="1">
        <text>ATP + protein L-histidine = ADP + protein N-phospho-L-histidine.</text>
        <dbReference type="EC" id="2.7.13.3"/>
    </reaction>
</comment>
<dbReference type="SUPFAM" id="SSF55874">
    <property type="entry name" value="ATPase domain of HSP90 chaperone/DNA topoisomerase II/histidine kinase"/>
    <property type="match status" value="1"/>
</dbReference>
<dbReference type="CDD" id="cd00075">
    <property type="entry name" value="HATPase"/>
    <property type="match status" value="1"/>
</dbReference>
<dbReference type="SMART" id="SM00387">
    <property type="entry name" value="HATPase_c"/>
    <property type="match status" value="1"/>
</dbReference>
<keyword evidence="3" id="KW-0597">Phosphoprotein</keyword>
<feature type="domain" description="PAS" evidence="12">
    <location>
        <begin position="151"/>
        <end position="221"/>
    </location>
</feature>
<evidence type="ECO:0000256" key="10">
    <source>
        <dbReference type="SAM" id="Phobius"/>
    </source>
</evidence>
<dbReference type="CDD" id="cd00130">
    <property type="entry name" value="PAS"/>
    <property type="match status" value="1"/>
</dbReference>
<keyword evidence="9" id="KW-0175">Coiled coil</keyword>
<dbReference type="OrthoDB" id="9808408at2"/>
<keyword evidence="10" id="KW-0812">Transmembrane</keyword>
<evidence type="ECO:0000256" key="3">
    <source>
        <dbReference type="ARBA" id="ARBA00022553"/>
    </source>
</evidence>
<dbReference type="InterPro" id="IPR003594">
    <property type="entry name" value="HATPase_dom"/>
</dbReference>
<feature type="coiled-coil region" evidence="9">
    <location>
        <begin position="271"/>
        <end position="300"/>
    </location>
</feature>
<dbReference type="Pfam" id="PF08447">
    <property type="entry name" value="PAS_3"/>
    <property type="match status" value="1"/>
</dbReference>
<keyword evidence="10" id="KW-0472">Membrane</keyword>
<dbReference type="PROSITE" id="PS50109">
    <property type="entry name" value="HIS_KIN"/>
    <property type="match status" value="1"/>
</dbReference>
<dbReference type="NCBIfam" id="TIGR00229">
    <property type="entry name" value="sensory_box"/>
    <property type="match status" value="1"/>
</dbReference>
<keyword evidence="7" id="KW-0067">ATP-binding</keyword>
<dbReference type="SUPFAM" id="SSF55785">
    <property type="entry name" value="PYP-like sensor domain (PAS domain)"/>
    <property type="match status" value="1"/>
</dbReference>
<dbReference type="InterPro" id="IPR050736">
    <property type="entry name" value="Sensor_HK_Regulatory"/>
</dbReference>
<feature type="domain" description="PAC" evidence="13">
    <location>
        <begin position="225"/>
        <end position="286"/>
    </location>
</feature>
<dbReference type="InterPro" id="IPR058544">
    <property type="entry name" value="ETR1_N"/>
</dbReference>
<evidence type="ECO:0000259" key="12">
    <source>
        <dbReference type="PROSITE" id="PS50112"/>
    </source>
</evidence>
<dbReference type="EMBL" id="CP003620">
    <property type="protein sequence ID" value="AFZ15289.1"/>
    <property type="molecule type" value="Genomic_DNA"/>
</dbReference>
<dbReference type="InterPro" id="IPR004358">
    <property type="entry name" value="Sig_transdc_His_kin-like_C"/>
</dbReference>
<dbReference type="Gene3D" id="3.30.565.10">
    <property type="entry name" value="Histidine kinase-like ATPase, C-terminal domain"/>
    <property type="match status" value="1"/>
</dbReference>
<dbReference type="PROSITE" id="PS50113">
    <property type="entry name" value="PAC"/>
    <property type="match status" value="1"/>
</dbReference>
<dbReference type="PROSITE" id="PS50112">
    <property type="entry name" value="PAS"/>
    <property type="match status" value="1"/>
</dbReference>
<dbReference type="InterPro" id="IPR003661">
    <property type="entry name" value="HisK_dim/P_dom"/>
</dbReference>
<dbReference type="Pfam" id="PF25487">
    <property type="entry name" value="ETR1_N"/>
    <property type="match status" value="1"/>
</dbReference>
<dbReference type="PRINTS" id="PR00344">
    <property type="entry name" value="BCTRLSENSOR"/>
</dbReference>
<dbReference type="InterPro" id="IPR035965">
    <property type="entry name" value="PAS-like_dom_sf"/>
</dbReference>
<evidence type="ECO:0000256" key="2">
    <source>
        <dbReference type="ARBA" id="ARBA00012438"/>
    </source>
</evidence>
<feature type="transmembrane region" description="Helical" evidence="10">
    <location>
        <begin position="31"/>
        <end position="51"/>
    </location>
</feature>
<dbReference type="CDD" id="cd00082">
    <property type="entry name" value="HisKA"/>
    <property type="match status" value="1"/>
</dbReference>
<evidence type="ECO:0000256" key="8">
    <source>
        <dbReference type="ARBA" id="ARBA00023012"/>
    </source>
</evidence>
<feature type="transmembrane region" description="Helical" evidence="10">
    <location>
        <begin position="63"/>
        <end position="84"/>
    </location>
</feature>
<feature type="domain" description="Histidine kinase" evidence="11">
    <location>
        <begin position="304"/>
        <end position="520"/>
    </location>
</feature>
<accession>K9W659</accession>
<dbReference type="AlphaFoldDB" id="K9W659"/>
<evidence type="ECO:0000256" key="5">
    <source>
        <dbReference type="ARBA" id="ARBA00022741"/>
    </source>
</evidence>
<dbReference type="SMART" id="SM00091">
    <property type="entry name" value="PAS"/>
    <property type="match status" value="1"/>
</dbReference>
<dbReference type="KEGG" id="cep:Cri9333_4508"/>
<evidence type="ECO:0000256" key="9">
    <source>
        <dbReference type="SAM" id="Coils"/>
    </source>
</evidence>
<dbReference type="Pfam" id="PF02518">
    <property type="entry name" value="HATPase_c"/>
    <property type="match status" value="1"/>
</dbReference>
<organism evidence="14 15">
    <name type="scientific">Crinalium epipsammum PCC 9333</name>
    <dbReference type="NCBI Taxonomy" id="1173022"/>
    <lineage>
        <taxon>Bacteria</taxon>
        <taxon>Bacillati</taxon>
        <taxon>Cyanobacteriota</taxon>
        <taxon>Cyanophyceae</taxon>
        <taxon>Gomontiellales</taxon>
        <taxon>Gomontiellaceae</taxon>
        <taxon>Crinalium</taxon>
    </lineage>
</organism>
<evidence type="ECO:0000259" key="13">
    <source>
        <dbReference type="PROSITE" id="PS50113"/>
    </source>
</evidence>